<proteinExistence type="predicted"/>
<feature type="chain" id="PRO_5044764501" evidence="1">
    <location>
        <begin position="19"/>
        <end position="436"/>
    </location>
</feature>
<comment type="caution">
    <text evidence="2">The sequence shown here is derived from an EMBL/GenBank/DDBJ whole genome shotgun (WGS) entry which is preliminary data.</text>
</comment>
<evidence type="ECO:0000256" key="1">
    <source>
        <dbReference type="SAM" id="SignalP"/>
    </source>
</evidence>
<sequence>MAFKSVFFLALAFNLHHAAYLCFSFGLQRKLHRSGSHLRHKIQPLSSTNVNVYDNIFDADACLLLHDLAVDHCNRCEAGSIFVRTPDTIDGLNPLEKAVDSILNELNDTSPIVEYWSRSCYINIDAHADIDENTLKQDGILRCPKNAHVLYMQVANSGNKVGTSDDERSKRMGPTVVFPQRKVAWGSTTQIPSITGGEEYVVDVENDWDEDVDSNQQYNKEDSKEDDMVIVPAKTGRLLRFDGRAFHAVPKPAHRYVMSKKELNSYLQEEEADCGEDEYWDDEYELEQEETDLTNLRSVLLFNTWPAGSSGPRGVLPDTFDVDEDDMPGGIELYSSSYYEYQSQMEKERLENWRKEYGDDFEQLHCNGVDDWKQVALKQMISRPDLEGNVVVPLMGNPSRRGCDIMQDVLRGPSKRMNDMFYDSEQVSLVELMQNE</sequence>
<evidence type="ECO:0000313" key="2">
    <source>
        <dbReference type="EMBL" id="KAL3765254.1"/>
    </source>
</evidence>
<organism evidence="2 3">
    <name type="scientific">Cyclotella atomus</name>
    <dbReference type="NCBI Taxonomy" id="382360"/>
    <lineage>
        <taxon>Eukaryota</taxon>
        <taxon>Sar</taxon>
        <taxon>Stramenopiles</taxon>
        <taxon>Ochrophyta</taxon>
        <taxon>Bacillariophyta</taxon>
        <taxon>Coscinodiscophyceae</taxon>
        <taxon>Thalassiosirophycidae</taxon>
        <taxon>Stephanodiscales</taxon>
        <taxon>Stephanodiscaceae</taxon>
        <taxon>Cyclotella</taxon>
    </lineage>
</organism>
<keyword evidence="3" id="KW-1185">Reference proteome</keyword>
<accession>A0ABD3MQF8</accession>
<gene>
    <name evidence="2" type="ORF">ACHAWO_001195</name>
</gene>
<reference evidence="2 3" key="1">
    <citation type="submission" date="2024-10" db="EMBL/GenBank/DDBJ databases">
        <title>Updated reference genomes for cyclostephanoid diatoms.</title>
        <authorList>
            <person name="Roberts W.R."/>
            <person name="Alverson A.J."/>
        </authorList>
    </citation>
    <scope>NUCLEOTIDE SEQUENCE [LARGE SCALE GENOMIC DNA]</scope>
    <source>
        <strain evidence="2 3">AJA010-31</strain>
    </source>
</reference>
<dbReference type="AlphaFoldDB" id="A0ABD3MQF8"/>
<dbReference type="Proteomes" id="UP001530400">
    <property type="component" value="Unassembled WGS sequence"/>
</dbReference>
<protein>
    <submittedName>
        <fullName evidence="2">Uncharacterized protein</fullName>
    </submittedName>
</protein>
<keyword evidence="1" id="KW-0732">Signal</keyword>
<dbReference type="EMBL" id="JALLPJ020001405">
    <property type="protein sequence ID" value="KAL3765254.1"/>
    <property type="molecule type" value="Genomic_DNA"/>
</dbReference>
<feature type="signal peptide" evidence="1">
    <location>
        <begin position="1"/>
        <end position="18"/>
    </location>
</feature>
<evidence type="ECO:0000313" key="3">
    <source>
        <dbReference type="Proteomes" id="UP001530400"/>
    </source>
</evidence>
<name>A0ABD3MQF8_9STRA</name>